<sequence length="219" mass="25092">MLRFSAHCRVFSRNNTLILIAFIWAASIFPPLYLFGYLDCKFIYRDDIFALVFLENKTCDVISWYLDALKSLIVVSIITVVDFITVVIVRSRVKAQTQGASRTGTSLNEINLLKQAIARGLLFVTELFSYFCLASRFENRWAVWAFSTVAWNILHLCDPIVVITFNKEFRKLIVSFHMKMTKCSTISSSATAYDYTANPNYKPTYNYGPRRSAPTIILS</sequence>
<reference evidence="3" key="1">
    <citation type="submission" date="2023-07" db="EMBL/GenBank/DDBJ databases">
        <authorList>
            <consortium name="CYATHOMIX"/>
        </authorList>
    </citation>
    <scope>NUCLEOTIDE SEQUENCE</scope>
    <source>
        <strain evidence="3">N/A</strain>
    </source>
</reference>
<keyword evidence="1" id="KW-0472">Membrane</keyword>
<feature type="transmembrane region" description="Helical" evidence="1">
    <location>
        <begin position="16"/>
        <end position="36"/>
    </location>
</feature>
<evidence type="ECO:0000313" key="3">
    <source>
        <dbReference type="EMBL" id="CAJ0588900.1"/>
    </source>
</evidence>
<feature type="domain" description="7TM GPCR serpentine receptor class x (Srx)" evidence="2">
    <location>
        <begin position="9"/>
        <end position="166"/>
    </location>
</feature>
<dbReference type="Proteomes" id="UP001176961">
    <property type="component" value="Unassembled WGS sequence"/>
</dbReference>
<keyword evidence="1" id="KW-1133">Transmembrane helix</keyword>
<dbReference type="Pfam" id="PF10328">
    <property type="entry name" value="7TM_GPCR_Srx"/>
    <property type="match status" value="1"/>
</dbReference>
<proteinExistence type="predicted"/>
<comment type="caution">
    <text evidence="3">The sequence shown here is derived from an EMBL/GenBank/DDBJ whole genome shotgun (WGS) entry which is preliminary data.</text>
</comment>
<feature type="transmembrane region" description="Helical" evidence="1">
    <location>
        <begin position="143"/>
        <end position="165"/>
    </location>
</feature>
<dbReference type="AlphaFoldDB" id="A0AA36DLB8"/>
<keyword evidence="1" id="KW-0812">Transmembrane</keyword>
<dbReference type="SUPFAM" id="SSF81321">
    <property type="entry name" value="Family A G protein-coupled receptor-like"/>
    <property type="match status" value="1"/>
</dbReference>
<accession>A0AA36DLB8</accession>
<organism evidence="3 4">
    <name type="scientific">Cylicocyclus nassatus</name>
    <name type="common">Nematode worm</name>
    <dbReference type="NCBI Taxonomy" id="53992"/>
    <lineage>
        <taxon>Eukaryota</taxon>
        <taxon>Metazoa</taxon>
        <taxon>Ecdysozoa</taxon>
        <taxon>Nematoda</taxon>
        <taxon>Chromadorea</taxon>
        <taxon>Rhabditida</taxon>
        <taxon>Rhabditina</taxon>
        <taxon>Rhabditomorpha</taxon>
        <taxon>Strongyloidea</taxon>
        <taxon>Strongylidae</taxon>
        <taxon>Cylicocyclus</taxon>
    </lineage>
</organism>
<feature type="transmembrane region" description="Helical" evidence="1">
    <location>
        <begin position="72"/>
        <end position="89"/>
    </location>
</feature>
<keyword evidence="4" id="KW-1185">Reference proteome</keyword>
<protein>
    <recommendedName>
        <fullName evidence="2">7TM GPCR serpentine receptor class x (Srx) domain-containing protein</fullName>
    </recommendedName>
</protein>
<name>A0AA36DLB8_CYLNA</name>
<evidence type="ECO:0000259" key="2">
    <source>
        <dbReference type="Pfam" id="PF10328"/>
    </source>
</evidence>
<gene>
    <name evidence="3" type="ORF">CYNAS_LOCUS883</name>
</gene>
<dbReference type="EMBL" id="CATQJL010000001">
    <property type="protein sequence ID" value="CAJ0588900.1"/>
    <property type="molecule type" value="Genomic_DNA"/>
</dbReference>
<dbReference type="PANTHER" id="PTHR23017:SF44">
    <property type="entry name" value="G-PROTEIN COUPLED RECEPTORS FAMILY 1 PROFILE DOMAIN-CONTAINING PROTEIN"/>
    <property type="match status" value="1"/>
</dbReference>
<evidence type="ECO:0000313" key="4">
    <source>
        <dbReference type="Proteomes" id="UP001176961"/>
    </source>
</evidence>
<evidence type="ECO:0000256" key="1">
    <source>
        <dbReference type="SAM" id="Phobius"/>
    </source>
</evidence>
<dbReference type="InterPro" id="IPR019430">
    <property type="entry name" value="7TM_GPCR_serpentine_rcpt_Srx"/>
</dbReference>
<dbReference type="PANTHER" id="PTHR23017">
    <property type="entry name" value="SERPENTINE RECEPTOR, CLASS X"/>
    <property type="match status" value="1"/>
</dbReference>
<dbReference type="Gene3D" id="1.20.1070.10">
    <property type="entry name" value="Rhodopsin 7-helix transmembrane proteins"/>
    <property type="match status" value="1"/>
</dbReference>